<dbReference type="PROSITE" id="PS51374">
    <property type="entry name" value="NDPK_LIKE"/>
    <property type="match status" value="1"/>
</dbReference>
<dbReference type="AlphaFoldDB" id="G0EEA2"/>
<dbReference type="GeneID" id="11139401"/>
<feature type="binding site" evidence="13 14">
    <location>
        <position position="87"/>
    </location>
    <ligand>
        <name>ATP</name>
        <dbReference type="ChEBI" id="CHEBI:30616"/>
    </ligand>
</feature>
<dbReference type="PRINTS" id="PR01243">
    <property type="entry name" value="NUCDPKINASE"/>
</dbReference>
<evidence type="ECO:0000256" key="9">
    <source>
        <dbReference type="ARBA" id="ARBA00022777"/>
    </source>
</evidence>
<dbReference type="KEGG" id="pfm:Pyrfu_0927"/>
<dbReference type="FunCoup" id="G0EEA2">
    <property type="interactions" value="222"/>
</dbReference>
<dbReference type="InParanoid" id="G0EEA2"/>
<accession>G0EEA2</accession>
<dbReference type="InterPro" id="IPR001564">
    <property type="entry name" value="Nucleoside_diP_kinase"/>
</dbReference>
<comment type="catalytic activity">
    <reaction evidence="13">
        <text>a ribonucleoside 5'-diphosphate + ATP = a ribonucleoside 5'-triphosphate + ADP</text>
        <dbReference type="Rhea" id="RHEA:18113"/>
        <dbReference type="ChEBI" id="CHEBI:30616"/>
        <dbReference type="ChEBI" id="CHEBI:57930"/>
        <dbReference type="ChEBI" id="CHEBI:61557"/>
        <dbReference type="ChEBI" id="CHEBI:456216"/>
        <dbReference type="EC" id="2.7.4.6"/>
    </reaction>
</comment>
<keyword evidence="10 13" id="KW-0067">ATP-binding</keyword>
<evidence type="ECO:0000313" key="19">
    <source>
        <dbReference type="Proteomes" id="UP000001037"/>
    </source>
</evidence>
<dbReference type="HOGENOM" id="CLU_060216_6_3_2"/>
<keyword evidence="7 13" id="KW-0479">Metal-binding</keyword>
<comment type="cofactor">
    <cofactor evidence="1 13">
        <name>Mg(2+)</name>
        <dbReference type="ChEBI" id="CHEBI:18420"/>
    </cofactor>
</comment>
<keyword evidence="11 13" id="KW-0460">Magnesium</keyword>
<dbReference type="NCBIfam" id="NF001908">
    <property type="entry name" value="PRK00668.1"/>
    <property type="match status" value="1"/>
</dbReference>
<evidence type="ECO:0000259" key="17">
    <source>
        <dbReference type="SMART" id="SM00562"/>
    </source>
</evidence>
<dbReference type="GO" id="GO:0005737">
    <property type="term" value="C:cytoplasm"/>
    <property type="evidence" value="ECO:0007669"/>
    <property type="project" value="UniProtKB-SubCell"/>
</dbReference>
<dbReference type="EC" id="2.7.4.6" evidence="3 13"/>
<keyword evidence="6 13" id="KW-0808">Transferase</keyword>
<keyword evidence="13" id="KW-0963">Cytoplasm</keyword>
<comment type="similarity">
    <text evidence="2 13 14 15">Belongs to the NDK family.</text>
</comment>
<organism evidence="18 19">
    <name type="scientific">Pyrolobus fumarii (strain DSM 11204 / 1A)</name>
    <dbReference type="NCBI Taxonomy" id="694429"/>
    <lineage>
        <taxon>Archaea</taxon>
        <taxon>Thermoproteota</taxon>
        <taxon>Thermoprotei</taxon>
        <taxon>Desulfurococcales</taxon>
        <taxon>Pyrodictiaceae</taxon>
        <taxon>Pyrolobus</taxon>
    </lineage>
</organism>
<gene>
    <name evidence="13" type="primary">ndk</name>
    <name evidence="18" type="ordered locus">Pyrfu_0927</name>
</gene>
<evidence type="ECO:0000256" key="14">
    <source>
        <dbReference type="PROSITE-ProRule" id="PRU00706"/>
    </source>
</evidence>
<dbReference type="GO" id="GO:0006241">
    <property type="term" value="P:CTP biosynthetic process"/>
    <property type="evidence" value="ECO:0007669"/>
    <property type="project" value="UniProtKB-UniRule"/>
</dbReference>
<dbReference type="InterPro" id="IPR034907">
    <property type="entry name" value="NDK-like_dom"/>
</dbReference>
<evidence type="ECO:0000256" key="10">
    <source>
        <dbReference type="ARBA" id="ARBA00022840"/>
    </source>
</evidence>
<evidence type="ECO:0000256" key="4">
    <source>
        <dbReference type="ARBA" id="ARBA00017632"/>
    </source>
</evidence>
<keyword evidence="9 13" id="KW-0418">Kinase</keyword>
<dbReference type="GO" id="GO:0046872">
    <property type="term" value="F:metal ion binding"/>
    <property type="evidence" value="ECO:0007669"/>
    <property type="project" value="UniProtKB-KW"/>
</dbReference>
<dbReference type="InterPro" id="IPR023005">
    <property type="entry name" value="Nucleoside_diP_kinase_AS"/>
</dbReference>
<comment type="subcellular location">
    <subcellularLocation>
        <location evidence="13">Cytoplasm</location>
    </subcellularLocation>
</comment>
<evidence type="ECO:0000313" key="18">
    <source>
        <dbReference type="EMBL" id="AEM38796.1"/>
    </source>
</evidence>
<keyword evidence="5 13" id="KW-0597">Phosphoprotein</keyword>
<keyword evidence="8 13" id="KW-0547">Nucleotide-binding</keyword>
<dbReference type="GO" id="GO:0006183">
    <property type="term" value="P:GTP biosynthetic process"/>
    <property type="evidence" value="ECO:0007669"/>
    <property type="project" value="UniProtKB-UniRule"/>
</dbReference>
<dbReference type="Proteomes" id="UP000001037">
    <property type="component" value="Chromosome"/>
</dbReference>
<dbReference type="PANTHER" id="PTHR11349">
    <property type="entry name" value="NUCLEOSIDE DIPHOSPHATE KINASE"/>
    <property type="match status" value="1"/>
</dbReference>
<sequence>MAVQRTFVMIKPDGVKRGLIGEIIARFERKGLKIKALKMKKLTREEAEKLYDIHKGKPFFEELINFVTSAPVVGMVLEGDEAVSVVRLMIGPTDGRKAPPGTIRGDFALSIGENVIHASDSPERAEYEIKVFFKDDEIIDW</sequence>
<feature type="active site" description="Pros-phosphohistidine intermediate" evidence="13 14">
    <location>
        <position position="117"/>
    </location>
</feature>
<keyword evidence="19" id="KW-1185">Reference proteome</keyword>
<dbReference type="InterPro" id="IPR036850">
    <property type="entry name" value="NDK-like_dom_sf"/>
</dbReference>
<dbReference type="EMBL" id="CP002838">
    <property type="protein sequence ID" value="AEM38796.1"/>
    <property type="molecule type" value="Genomic_DNA"/>
</dbReference>
<evidence type="ECO:0000256" key="16">
    <source>
        <dbReference type="RuleBase" id="RU004013"/>
    </source>
</evidence>
<feature type="binding site" evidence="13 14">
    <location>
        <position position="93"/>
    </location>
    <ligand>
        <name>ATP</name>
        <dbReference type="ChEBI" id="CHEBI:30616"/>
    </ligand>
</feature>
<dbReference type="GO" id="GO:0005524">
    <property type="term" value="F:ATP binding"/>
    <property type="evidence" value="ECO:0007669"/>
    <property type="project" value="UniProtKB-UniRule"/>
</dbReference>
<feature type="binding site" evidence="13 14">
    <location>
        <position position="11"/>
    </location>
    <ligand>
        <name>ATP</name>
        <dbReference type="ChEBI" id="CHEBI:30616"/>
    </ligand>
</feature>
<dbReference type="OrthoDB" id="6874at2157"/>
<evidence type="ECO:0000256" key="1">
    <source>
        <dbReference type="ARBA" id="ARBA00001946"/>
    </source>
</evidence>
<feature type="domain" description="Nucleoside diphosphate kinase-like" evidence="17">
    <location>
        <begin position="3"/>
        <end position="140"/>
    </location>
</feature>
<evidence type="ECO:0000256" key="6">
    <source>
        <dbReference type="ARBA" id="ARBA00022679"/>
    </source>
</evidence>
<evidence type="ECO:0000256" key="8">
    <source>
        <dbReference type="ARBA" id="ARBA00022741"/>
    </source>
</evidence>
<comment type="catalytic activity">
    <reaction evidence="13 16">
        <text>a 2'-deoxyribonucleoside 5'-diphosphate + ATP = a 2'-deoxyribonucleoside 5'-triphosphate + ADP</text>
        <dbReference type="Rhea" id="RHEA:44640"/>
        <dbReference type="ChEBI" id="CHEBI:30616"/>
        <dbReference type="ChEBI" id="CHEBI:61560"/>
        <dbReference type="ChEBI" id="CHEBI:73316"/>
        <dbReference type="ChEBI" id="CHEBI:456216"/>
        <dbReference type="EC" id="2.7.4.6"/>
    </reaction>
</comment>
<dbReference type="CDD" id="cd04413">
    <property type="entry name" value="NDPk_I"/>
    <property type="match status" value="1"/>
</dbReference>
<evidence type="ECO:0000256" key="7">
    <source>
        <dbReference type="ARBA" id="ARBA00022723"/>
    </source>
</evidence>
<protein>
    <recommendedName>
        <fullName evidence="4 13">Nucleoside diphosphate kinase</fullName>
        <shortName evidence="13">NDK</shortName>
        <shortName evidence="13">NDP kinase</shortName>
        <ecNumber evidence="3 13">2.7.4.6</ecNumber>
    </recommendedName>
    <alternativeName>
        <fullName evidence="13">Nucleoside-2-P kinase</fullName>
    </alternativeName>
</protein>
<dbReference type="Pfam" id="PF00334">
    <property type="entry name" value="NDK"/>
    <property type="match status" value="1"/>
</dbReference>
<evidence type="ECO:0000256" key="3">
    <source>
        <dbReference type="ARBA" id="ARBA00012966"/>
    </source>
</evidence>
<comment type="function">
    <text evidence="13">Major role in the synthesis of nucleoside triphosphates other than ATP. The ATP gamma phosphate is transferred to the NDP beta phosphate via a ping-pong mechanism, using a phosphorylated active-site intermediate.</text>
</comment>
<evidence type="ECO:0000256" key="15">
    <source>
        <dbReference type="RuleBase" id="RU004011"/>
    </source>
</evidence>
<dbReference type="HAMAP" id="MF_00451">
    <property type="entry name" value="NDP_kinase"/>
    <property type="match status" value="1"/>
</dbReference>
<evidence type="ECO:0000256" key="5">
    <source>
        <dbReference type="ARBA" id="ARBA00022553"/>
    </source>
</evidence>
<dbReference type="Gene3D" id="3.30.70.141">
    <property type="entry name" value="Nucleoside diphosphate kinase-like domain"/>
    <property type="match status" value="1"/>
</dbReference>
<dbReference type="SMART" id="SM00562">
    <property type="entry name" value="NDK"/>
    <property type="match status" value="1"/>
</dbReference>
<dbReference type="GO" id="GO:0006228">
    <property type="term" value="P:UTP biosynthetic process"/>
    <property type="evidence" value="ECO:0007669"/>
    <property type="project" value="UniProtKB-UniRule"/>
</dbReference>
<dbReference type="eggNOG" id="arCOG04313">
    <property type="taxonomic scope" value="Archaea"/>
</dbReference>
<evidence type="ECO:0000256" key="2">
    <source>
        <dbReference type="ARBA" id="ARBA00008142"/>
    </source>
</evidence>
<dbReference type="GO" id="GO:0004550">
    <property type="term" value="F:nucleoside diphosphate kinase activity"/>
    <property type="evidence" value="ECO:0007669"/>
    <property type="project" value="UniProtKB-UniRule"/>
</dbReference>
<feature type="binding site" evidence="13 14">
    <location>
        <position position="104"/>
    </location>
    <ligand>
        <name>ATP</name>
        <dbReference type="ChEBI" id="CHEBI:30616"/>
    </ligand>
</feature>
<keyword evidence="12 13" id="KW-0546">Nucleotide metabolism</keyword>
<proteinExistence type="inferred from homology"/>
<dbReference type="FunFam" id="3.30.70.141:FF:000003">
    <property type="entry name" value="Nucleoside diphosphate kinase"/>
    <property type="match status" value="1"/>
</dbReference>
<reference evidence="18 19" key="1">
    <citation type="journal article" date="2011" name="Stand. Genomic Sci.">
        <title>Complete genome sequence of the hyperthermophilic chemolithoautotroph Pyrolobus fumarii type strain (1A).</title>
        <authorList>
            <person name="Anderson I."/>
            <person name="Goker M."/>
            <person name="Nolan M."/>
            <person name="Lucas S."/>
            <person name="Hammon N."/>
            <person name="Deshpande S."/>
            <person name="Cheng J.F."/>
            <person name="Tapia R."/>
            <person name="Han C."/>
            <person name="Goodwin L."/>
            <person name="Pitluck S."/>
            <person name="Huntemann M."/>
            <person name="Liolios K."/>
            <person name="Ivanova N."/>
            <person name="Pagani I."/>
            <person name="Mavromatis K."/>
            <person name="Ovchinikova G."/>
            <person name="Pati A."/>
            <person name="Chen A."/>
            <person name="Palaniappan K."/>
            <person name="Land M."/>
            <person name="Hauser L."/>
            <person name="Brambilla E.M."/>
            <person name="Huber H."/>
            <person name="Yasawong M."/>
            <person name="Rohde M."/>
            <person name="Spring S."/>
            <person name="Abt B."/>
            <person name="Sikorski J."/>
            <person name="Wirth R."/>
            <person name="Detter J.C."/>
            <person name="Woyke T."/>
            <person name="Bristow J."/>
            <person name="Eisen J.A."/>
            <person name="Markowitz V."/>
            <person name="Hugenholtz P."/>
            <person name="Kyrpides N.C."/>
            <person name="Klenk H.P."/>
            <person name="Lapidus A."/>
        </authorList>
    </citation>
    <scope>NUCLEOTIDE SEQUENCE [LARGE SCALE GENOMIC DNA]</scope>
    <source>
        <strain evidence="19">DSM 11204 / 1A</strain>
    </source>
</reference>
<evidence type="ECO:0000256" key="13">
    <source>
        <dbReference type="HAMAP-Rule" id="MF_00451"/>
    </source>
</evidence>
<feature type="binding site" evidence="13 14">
    <location>
        <position position="59"/>
    </location>
    <ligand>
        <name>ATP</name>
        <dbReference type="ChEBI" id="CHEBI:30616"/>
    </ligand>
</feature>
<evidence type="ECO:0000256" key="12">
    <source>
        <dbReference type="ARBA" id="ARBA00023080"/>
    </source>
</evidence>
<dbReference type="STRING" id="694429.Pyrfu_0927"/>
<dbReference type="SUPFAM" id="SSF54919">
    <property type="entry name" value="Nucleoside diphosphate kinase, NDK"/>
    <property type="match status" value="1"/>
</dbReference>
<dbReference type="PROSITE" id="PS00469">
    <property type="entry name" value="NDPK"/>
    <property type="match status" value="1"/>
</dbReference>
<evidence type="ECO:0000256" key="11">
    <source>
        <dbReference type="ARBA" id="ARBA00022842"/>
    </source>
</evidence>
<dbReference type="RefSeq" id="WP_014026473.1">
    <property type="nucleotide sequence ID" value="NC_015931.1"/>
</dbReference>
<feature type="binding site" evidence="13 14">
    <location>
        <position position="114"/>
    </location>
    <ligand>
        <name>ATP</name>
        <dbReference type="ChEBI" id="CHEBI:30616"/>
    </ligand>
</feature>
<name>G0EEA2_PYRF1</name>